<evidence type="ECO:0000313" key="2">
    <source>
        <dbReference type="EMBL" id="KAJ7094755.1"/>
    </source>
</evidence>
<protein>
    <submittedName>
        <fullName evidence="2">Uncharacterized protein</fullName>
    </submittedName>
</protein>
<accession>A0AAD6U976</accession>
<feature type="transmembrane region" description="Helical" evidence="1">
    <location>
        <begin position="117"/>
        <end position="139"/>
    </location>
</feature>
<proteinExistence type="predicted"/>
<reference evidence="2" key="1">
    <citation type="submission" date="2023-03" db="EMBL/GenBank/DDBJ databases">
        <title>Massive genome expansion in bonnet fungi (Mycena s.s.) driven by repeated elements and novel gene families across ecological guilds.</title>
        <authorList>
            <consortium name="Lawrence Berkeley National Laboratory"/>
            <person name="Harder C.B."/>
            <person name="Miyauchi S."/>
            <person name="Viragh M."/>
            <person name="Kuo A."/>
            <person name="Thoen E."/>
            <person name="Andreopoulos B."/>
            <person name="Lu D."/>
            <person name="Skrede I."/>
            <person name="Drula E."/>
            <person name="Henrissat B."/>
            <person name="Morin E."/>
            <person name="Kohler A."/>
            <person name="Barry K."/>
            <person name="LaButti K."/>
            <person name="Morin E."/>
            <person name="Salamov A."/>
            <person name="Lipzen A."/>
            <person name="Mereny Z."/>
            <person name="Hegedus B."/>
            <person name="Baldrian P."/>
            <person name="Stursova M."/>
            <person name="Weitz H."/>
            <person name="Taylor A."/>
            <person name="Grigoriev I.V."/>
            <person name="Nagy L.G."/>
            <person name="Martin F."/>
            <person name="Kauserud H."/>
        </authorList>
    </citation>
    <scope>NUCLEOTIDE SEQUENCE</scope>
    <source>
        <strain evidence="2">CBHHK173m</strain>
    </source>
</reference>
<gene>
    <name evidence="2" type="ORF">B0H15DRAFT_921728</name>
</gene>
<dbReference type="Proteomes" id="UP001222325">
    <property type="component" value="Unassembled WGS sequence"/>
</dbReference>
<organism evidence="2 3">
    <name type="scientific">Mycena belliarum</name>
    <dbReference type="NCBI Taxonomy" id="1033014"/>
    <lineage>
        <taxon>Eukaryota</taxon>
        <taxon>Fungi</taxon>
        <taxon>Dikarya</taxon>
        <taxon>Basidiomycota</taxon>
        <taxon>Agaricomycotina</taxon>
        <taxon>Agaricomycetes</taxon>
        <taxon>Agaricomycetidae</taxon>
        <taxon>Agaricales</taxon>
        <taxon>Marasmiineae</taxon>
        <taxon>Mycenaceae</taxon>
        <taxon>Mycena</taxon>
    </lineage>
</organism>
<keyword evidence="1" id="KW-0812">Transmembrane</keyword>
<name>A0AAD6U976_9AGAR</name>
<dbReference type="EMBL" id="JARJCN010000014">
    <property type="protein sequence ID" value="KAJ7094755.1"/>
    <property type="molecule type" value="Genomic_DNA"/>
</dbReference>
<comment type="caution">
    <text evidence="2">The sequence shown here is derived from an EMBL/GenBank/DDBJ whole genome shotgun (WGS) entry which is preliminary data.</text>
</comment>
<keyword evidence="3" id="KW-1185">Reference proteome</keyword>
<sequence length="289" mass="32447">MGGPMLPWDVPHVPFVYVQRVIGVLGGTPRDHDTWDEVTDGAAALLEARIPRVRLSQERLHHRRAQEPFPAISRGVSHGGSQTEPGNMCNNVANTELTDELLAHEYFRRLSSFANSLFALWAPLLFLFYQAQMALLAAWKPSLRWNFVGSVFAACTFNFGRAVTTTHADFANLVWGWCAITALGDFDPDRGGHLILWELRLVVRFPPGSMILIPSALVHHSNTPIGLHERRSSFTQYTAGGLFRWIRNGFRTEEDFAASASQAERDTRKAEDATRWEQGVQMFSKIDAL</sequence>
<dbReference type="Gene3D" id="3.60.130.30">
    <property type="match status" value="1"/>
</dbReference>
<keyword evidence="1" id="KW-0472">Membrane</keyword>
<keyword evidence="1" id="KW-1133">Transmembrane helix</keyword>
<evidence type="ECO:0000256" key="1">
    <source>
        <dbReference type="SAM" id="Phobius"/>
    </source>
</evidence>
<dbReference type="AlphaFoldDB" id="A0AAD6U976"/>
<evidence type="ECO:0000313" key="3">
    <source>
        <dbReference type="Proteomes" id="UP001222325"/>
    </source>
</evidence>